<reference evidence="2 3" key="1">
    <citation type="submission" date="2018-11" db="EMBL/GenBank/DDBJ databases">
        <title>Draft genome of Simplicispira Flexivirga sp. BO-16.</title>
        <authorList>
            <person name="Im W.T."/>
        </authorList>
    </citation>
    <scope>NUCLEOTIDE SEQUENCE [LARGE SCALE GENOMIC DNA]</scope>
    <source>
        <strain evidence="2 3">BO-16</strain>
    </source>
</reference>
<sequence length="182" mass="19710">MGRLIEATHVSLGGEIGDIAWAFPYLDAEHQQYSWELLESAEALLLGRKTYQGLSAAYPAMEATAEGVFGEFVHRMNTIPKYVATTTLTEFSWNASKLGADVVEAVRALKAEGDLVKFGTGPLDALLLEHRLVDEYHFWLAPVVAPATVQPLFEGVTGAPSLTLADVTRFASGVVALRYTAP</sequence>
<dbReference type="AlphaFoldDB" id="A0A3M9LXC0"/>
<dbReference type="RefSeq" id="WP_123273022.1">
    <property type="nucleotide sequence ID" value="NZ_RJJQ01000026.1"/>
</dbReference>
<keyword evidence="3" id="KW-1185">Reference proteome</keyword>
<feature type="domain" description="Bacterial bifunctional deaminase-reductase C-terminal" evidence="1">
    <location>
        <begin position="30"/>
        <end position="175"/>
    </location>
</feature>
<organism evidence="2 3">
    <name type="scientific">Flexivirga caeni</name>
    <dbReference type="NCBI Taxonomy" id="2294115"/>
    <lineage>
        <taxon>Bacteria</taxon>
        <taxon>Bacillati</taxon>
        <taxon>Actinomycetota</taxon>
        <taxon>Actinomycetes</taxon>
        <taxon>Micrococcales</taxon>
        <taxon>Dermacoccaceae</taxon>
        <taxon>Flexivirga</taxon>
    </lineage>
</organism>
<dbReference type="Pfam" id="PF01872">
    <property type="entry name" value="RibD_C"/>
    <property type="match status" value="1"/>
</dbReference>
<dbReference type="SUPFAM" id="SSF53597">
    <property type="entry name" value="Dihydrofolate reductase-like"/>
    <property type="match status" value="1"/>
</dbReference>
<name>A0A3M9LXC0_9MICO</name>
<proteinExistence type="predicted"/>
<dbReference type="InterPro" id="IPR002734">
    <property type="entry name" value="RibDG_C"/>
</dbReference>
<evidence type="ECO:0000313" key="3">
    <source>
        <dbReference type="Proteomes" id="UP000271678"/>
    </source>
</evidence>
<evidence type="ECO:0000313" key="2">
    <source>
        <dbReference type="EMBL" id="RNI17959.1"/>
    </source>
</evidence>
<accession>A0A3M9LXC0</accession>
<dbReference type="Proteomes" id="UP000271678">
    <property type="component" value="Unassembled WGS sequence"/>
</dbReference>
<evidence type="ECO:0000259" key="1">
    <source>
        <dbReference type="Pfam" id="PF01872"/>
    </source>
</evidence>
<dbReference type="GO" id="GO:0009231">
    <property type="term" value="P:riboflavin biosynthetic process"/>
    <property type="evidence" value="ECO:0007669"/>
    <property type="project" value="InterPro"/>
</dbReference>
<dbReference type="InterPro" id="IPR024072">
    <property type="entry name" value="DHFR-like_dom_sf"/>
</dbReference>
<gene>
    <name evidence="2" type="ORF">EFY87_18820</name>
</gene>
<dbReference type="OrthoDB" id="7949219at2"/>
<protein>
    <recommendedName>
        <fullName evidence="1">Bacterial bifunctional deaminase-reductase C-terminal domain-containing protein</fullName>
    </recommendedName>
</protein>
<dbReference type="EMBL" id="RJJQ01000026">
    <property type="protein sequence ID" value="RNI17959.1"/>
    <property type="molecule type" value="Genomic_DNA"/>
</dbReference>
<dbReference type="GO" id="GO:0008703">
    <property type="term" value="F:5-amino-6-(5-phosphoribosylamino)uracil reductase activity"/>
    <property type="evidence" value="ECO:0007669"/>
    <property type="project" value="InterPro"/>
</dbReference>
<comment type="caution">
    <text evidence="2">The sequence shown here is derived from an EMBL/GenBank/DDBJ whole genome shotgun (WGS) entry which is preliminary data.</text>
</comment>
<dbReference type="Gene3D" id="3.40.430.10">
    <property type="entry name" value="Dihydrofolate Reductase, subunit A"/>
    <property type="match status" value="1"/>
</dbReference>